<dbReference type="EMBL" id="FOMB01000002">
    <property type="protein sequence ID" value="SFC11074.1"/>
    <property type="molecule type" value="Genomic_DNA"/>
</dbReference>
<proteinExistence type="predicted"/>
<dbReference type="EMBL" id="LAPV01000009">
    <property type="protein sequence ID" value="KKC34864.1"/>
    <property type="molecule type" value="Genomic_DNA"/>
</dbReference>
<dbReference type="AlphaFoldDB" id="A0A0F5Q465"/>
<gene>
    <name evidence="4" type="ORF">SAMN04488059_102168</name>
    <name evidence="3" type="ORF">WH91_01185</name>
</gene>
<dbReference type="Proteomes" id="UP000033519">
    <property type="component" value="Unassembled WGS sequence"/>
</dbReference>
<dbReference type="Pfam" id="PF02120">
    <property type="entry name" value="Flg_hook"/>
    <property type="match status" value="1"/>
</dbReference>
<feature type="region of interest" description="Disordered" evidence="1">
    <location>
        <begin position="136"/>
        <end position="156"/>
    </location>
</feature>
<organism evidence="4 6">
    <name type="scientific">Devosia psychrophila</name>
    <dbReference type="NCBI Taxonomy" id="728005"/>
    <lineage>
        <taxon>Bacteria</taxon>
        <taxon>Pseudomonadati</taxon>
        <taxon>Pseudomonadota</taxon>
        <taxon>Alphaproteobacteria</taxon>
        <taxon>Hyphomicrobiales</taxon>
        <taxon>Devosiaceae</taxon>
        <taxon>Devosia</taxon>
    </lineage>
</organism>
<dbReference type="PATRIC" id="fig|728005.3.peg.4295"/>
<dbReference type="InterPro" id="IPR021136">
    <property type="entry name" value="Flagellar_hook_control-like_C"/>
</dbReference>
<sequence length="547" mass="55642">MLHAAAKVRNVTTIPSQLPQPIPAARTGTLQALTLQSGQMLDAKIIGTMPNGGTQVEIRGQLLNLMLPVAVKAGETIQLQVQGTGQQMKLALQAAATEALATPASPAPAALPLQAAVPMPLAQAPASPTLAAHATVATQNTASAPPTAPAPQGASLTATASPIATVQASVPSSVPPQPAVTATQAAPPSLYPQPAANPNPAAVAHAATASPQPASVATTTMGSVRPVLAAAPAGGPTSNALSGSATPPATTLQAALAQMIHAAVLQQGSVTALTTALTSLAGKVVLPEPVVKAAQQVLAGRIAIDAPKFDGAALQAAVRGSGIFQEASLAQGQTPLPQTDMKSALLTLRQTLTTWLGQQPPMAAVAQVAPPLRGSIPRARGADPTPIDIDAPPEEIGKHLLERTESALSRTRLLQHASLPDPAVKTADWSMDLPVLIGQHQTLMQFQIHRDQHSESESVSERGWQMRFAINLPNMGEVGAQVSLRAGTTGVMLWASEPGASAALNEEVALLREALDAAHLKLGAVIVRSGEPPAAPAPSGHFLDSHS</sequence>
<evidence type="ECO:0000313" key="3">
    <source>
        <dbReference type="EMBL" id="KKC34864.1"/>
    </source>
</evidence>
<evidence type="ECO:0000313" key="4">
    <source>
        <dbReference type="EMBL" id="SFC11074.1"/>
    </source>
</evidence>
<feature type="region of interest" description="Disordered" evidence="1">
    <location>
        <begin position="168"/>
        <end position="208"/>
    </location>
</feature>
<dbReference type="InterPro" id="IPR038610">
    <property type="entry name" value="FliK-like_C_sf"/>
</dbReference>
<feature type="compositionally biased region" description="Low complexity" evidence="1">
    <location>
        <begin position="179"/>
        <end position="188"/>
    </location>
</feature>
<dbReference type="STRING" id="728005.SAMN04488059_102168"/>
<feature type="domain" description="Flagellar hook-length control protein-like C-terminal" evidence="2">
    <location>
        <begin position="455"/>
        <end position="534"/>
    </location>
</feature>
<protein>
    <submittedName>
        <fullName evidence="4">Hook-length control protein FliK</fullName>
    </submittedName>
</protein>
<accession>A0A0F5Q465</accession>
<evidence type="ECO:0000313" key="6">
    <source>
        <dbReference type="Proteomes" id="UP000182258"/>
    </source>
</evidence>
<evidence type="ECO:0000256" key="1">
    <source>
        <dbReference type="SAM" id="MobiDB-lite"/>
    </source>
</evidence>
<feature type="compositionally biased region" description="Low complexity" evidence="1">
    <location>
        <begin position="137"/>
        <end position="155"/>
    </location>
</feature>
<reference evidence="3 5" key="1">
    <citation type="submission" date="2015-03" db="EMBL/GenBank/DDBJ databases">
        <authorList>
            <person name="Lepp D."/>
            <person name="Hassan Y.I."/>
            <person name="Li X.-Z."/>
            <person name="Zhou T."/>
        </authorList>
    </citation>
    <scope>NUCLEOTIDE SEQUENCE [LARGE SCALE GENOMIC DNA]</scope>
    <source>
        <strain evidence="3 5">Cr7-05</strain>
    </source>
</reference>
<dbReference type="Gene3D" id="3.30.750.140">
    <property type="match status" value="1"/>
</dbReference>
<keyword evidence="5" id="KW-1185">Reference proteome</keyword>
<evidence type="ECO:0000313" key="5">
    <source>
        <dbReference type="Proteomes" id="UP000033519"/>
    </source>
</evidence>
<reference evidence="4 6" key="2">
    <citation type="submission" date="2016-10" db="EMBL/GenBank/DDBJ databases">
        <authorList>
            <person name="de Groot N.N."/>
        </authorList>
    </citation>
    <scope>NUCLEOTIDE SEQUENCE [LARGE SCALE GENOMIC DNA]</scope>
    <source>
        <strain evidence="4 6">CGMCC 1.10210</strain>
    </source>
</reference>
<dbReference type="Proteomes" id="UP000182258">
    <property type="component" value="Unassembled WGS sequence"/>
</dbReference>
<name>A0A0F5Q465_9HYPH</name>
<evidence type="ECO:0000259" key="2">
    <source>
        <dbReference type="Pfam" id="PF02120"/>
    </source>
</evidence>
<feature type="compositionally biased region" description="Low complexity" evidence="1">
    <location>
        <begin position="198"/>
        <end position="208"/>
    </location>
</feature>